<gene>
    <name evidence="3" type="ORF">PPRIM_AZ9-3.1.T0060078</name>
</gene>
<keyword evidence="4" id="KW-1185">Reference proteome</keyword>
<feature type="compositionally biased region" description="Polar residues" evidence="2">
    <location>
        <begin position="371"/>
        <end position="381"/>
    </location>
</feature>
<feature type="compositionally biased region" description="Basic residues" evidence="2">
    <location>
        <begin position="385"/>
        <end position="399"/>
    </location>
</feature>
<dbReference type="OMA" id="YACACEQ"/>
<proteinExistence type="predicted"/>
<evidence type="ECO:0000313" key="3">
    <source>
        <dbReference type="EMBL" id="CAD8043996.1"/>
    </source>
</evidence>
<feature type="compositionally biased region" description="Basic residues" evidence="2">
    <location>
        <begin position="158"/>
        <end position="171"/>
    </location>
</feature>
<evidence type="ECO:0000313" key="4">
    <source>
        <dbReference type="Proteomes" id="UP000688137"/>
    </source>
</evidence>
<feature type="region of interest" description="Disordered" evidence="2">
    <location>
        <begin position="326"/>
        <end position="399"/>
    </location>
</feature>
<evidence type="ECO:0000256" key="1">
    <source>
        <dbReference type="SAM" id="Coils"/>
    </source>
</evidence>
<keyword evidence="1" id="KW-0175">Coiled coil</keyword>
<comment type="caution">
    <text evidence="3">The sequence shown here is derived from an EMBL/GenBank/DDBJ whole genome shotgun (WGS) entry which is preliminary data.</text>
</comment>
<feature type="region of interest" description="Disordered" evidence="2">
    <location>
        <begin position="104"/>
        <end position="173"/>
    </location>
</feature>
<feature type="compositionally biased region" description="Basic and acidic residues" evidence="2">
    <location>
        <begin position="112"/>
        <end position="127"/>
    </location>
</feature>
<feature type="coiled-coil region" evidence="1">
    <location>
        <begin position="238"/>
        <end position="285"/>
    </location>
</feature>
<protein>
    <submittedName>
        <fullName evidence="3">Uncharacterized protein</fullName>
    </submittedName>
</protein>
<dbReference type="EMBL" id="CAJJDM010000003">
    <property type="protein sequence ID" value="CAD8043996.1"/>
    <property type="molecule type" value="Genomic_DNA"/>
</dbReference>
<evidence type="ECO:0000256" key="2">
    <source>
        <dbReference type="SAM" id="MobiDB-lite"/>
    </source>
</evidence>
<feature type="compositionally biased region" description="Low complexity" evidence="2">
    <location>
        <begin position="351"/>
        <end position="370"/>
    </location>
</feature>
<dbReference type="AlphaFoldDB" id="A0A8S1JUE0"/>
<sequence length="399" mass="47023">MNYFSQQQFQGTQRKFIRLFVSSEQKKFIATVNAFEQNLSEQIANSYACTCEQFQSEVCSNKYFVTNIRQNGFSVIIPKELNIGQVLNDQTYITCKIISKAKNKNKKTNNCKRNDKQTKKTLKEQQKIEPQLPDISPPKILTSKNIPLQENKDEKIQRNSKKKNKKNKRKNQYLQSLQIIDGKQNNQIGQNLYNDQLQSISQTKQQFQSQNLNTQVQQTENIKLQELIDNVYCDALISQNINKQAQNDKTDYKKQENQYQNTYIHETIQNLMKNDQNLIQEQNNQEKSSVNNQQNNLQITNKVVKFTESNLILKETLDYFQDSLNNSQEMPKVPNSSFQTNIEHSTRQNKQKQNQNNLKQQQNDKLSQNNRQNYIFNQSNYNIHKNNRRQNKKKGKNDI</sequence>
<name>A0A8S1JUE0_PARPR</name>
<dbReference type="Proteomes" id="UP000688137">
    <property type="component" value="Unassembled WGS sequence"/>
</dbReference>
<accession>A0A8S1JUE0</accession>
<organism evidence="3 4">
    <name type="scientific">Paramecium primaurelia</name>
    <dbReference type="NCBI Taxonomy" id="5886"/>
    <lineage>
        <taxon>Eukaryota</taxon>
        <taxon>Sar</taxon>
        <taxon>Alveolata</taxon>
        <taxon>Ciliophora</taxon>
        <taxon>Intramacronucleata</taxon>
        <taxon>Oligohymenophorea</taxon>
        <taxon>Peniculida</taxon>
        <taxon>Parameciidae</taxon>
        <taxon>Paramecium</taxon>
    </lineage>
</organism>
<feature type="compositionally biased region" description="Polar residues" evidence="2">
    <location>
        <begin position="326"/>
        <end position="343"/>
    </location>
</feature>
<reference evidence="3" key="1">
    <citation type="submission" date="2021-01" db="EMBL/GenBank/DDBJ databases">
        <authorList>
            <consortium name="Genoscope - CEA"/>
            <person name="William W."/>
        </authorList>
    </citation>
    <scope>NUCLEOTIDE SEQUENCE</scope>
</reference>